<dbReference type="InterPro" id="IPR029752">
    <property type="entry name" value="D-isomer_DH_CS1"/>
</dbReference>
<dbReference type="Proteomes" id="UP001597383">
    <property type="component" value="Unassembled WGS sequence"/>
</dbReference>
<evidence type="ECO:0000313" key="6">
    <source>
        <dbReference type="EMBL" id="MFD2045160.1"/>
    </source>
</evidence>
<dbReference type="InterPro" id="IPR006139">
    <property type="entry name" value="D-isomer_2_OHA_DH_cat_dom"/>
</dbReference>
<dbReference type="InterPro" id="IPR036291">
    <property type="entry name" value="NAD(P)-bd_dom_sf"/>
</dbReference>
<evidence type="ECO:0000256" key="3">
    <source>
        <dbReference type="RuleBase" id="RU003719"/>
    </source>
</evidence>
<dbReference type="InterPro" id="IPR006140">
    <property type="entry name" value="D-isomer_DH_NAD-bd"/>
</dbReference>
<feature type="domain" description="D-isomer specific 2-hydroxyacid dehydrogenase catalytic" evidence="4">
    <location>
        <begin position="7"/>
        <end position="321"/>
    </location>
</feature>
<dbReference type="SUPFAM" id="SSF51735">
    <property type="entry name" value="NAD(P)-binding Rossmann-fold domains"/>
    <property type="match status" value="1"/>
</dbReference>
<organism evidence="6 7">
    <name type="scientific">Ornithinibacillus salinisoli</name>
    <dbReference type="NCBI Taxonomy" id="1848459"/>
    <lineage>
        <taxon>Bacteria</taxon>
        <taxon>Bacillati</taxon>
        <taxon>Bacillota</taxon>
        <taxon>Bacilli</taxon>
        <taxon>Bacillales</taxon>
        <taxon>Bacillaceae</taxon>
        <taxon>Ornithinibacillus</taxon>
    </lineage>
</organism>
<proteinExistence type="inferred from homology"/>
<dbReference type="PANTHER" id="PTHR10996">
    <property type="entry name" value="2-HYDROXYACID DEHYDROGENASE-RELATED"/>
    <property type="match status" value="1"/>
</dbReference>
<evidence type="ECO:0000259" key="5">
    <source>
        <dbReference type="Pfam" id="PF02826"/>
    </source>
</evidence>
<dbReference type="Pfam" id="PF00389">
    <property type="entry name" value="2-Hacid_dh"/>
    <property type="match status" value="1"/>
</dbReference>
<name>A0ABW4W313_9BACI</name>
<accession>A0ABW4W313</accession>
<dbReference type="InterPro" id="IPR050223">
    <property type="entry name" value="D-isomer_2-hydroxyacid_DH"/>
</dbReference>
<evidence type="ECO:0000313" key="7">
    <source>
        <dbReference type="Proteomes" id="UP001597383"/>
    </source>
</evidence>
<dbReference type="CDD" id="cd05301">
    <property type="entry name" value="GDH"/>
    <property type="match status" value="1"/>
</dbReference>
<feature type="domain" description="D-isomer specific 2-hydroxyacid dehydrogenase NAD-binding" evidence="5">
    <location>
        <begin position="111"/>
        <end position="289"/>
    </location>
</feature>
<reference evidence="7" key="1">
    <citation type="journal article" date="2019" name="Int. J. Syst. Evol. Microbiol.">
        <title>The Global Catalogue of Microorganisms (GCM) 10K type strain sequencing project: providing services to taxonomists for standard genome sequencing and annotation.</title>
        <authorList>
            <consortium name="The Broad Institute Genomics Platform"/>
            <consortium name="The Broad Institute Genome Sequencing Center for Infectious Disease"/>
            <person name="Wu L."/>
            <person name="Ma J."/>
        </authorList>
    </citation>
    <scope>NUCLEOTIDE SEQUENCE [LARGE SCALE GENOMIC DNA]</scope>
    <source>
        <strain evidence="7">R28</strain>
    </source>
</reference>
<keyword evidence="7" id="KW-1185">Reference proteome</keyword>
<evidence type="ECO:0000256" key="1">
    <source>
        <dbReference type="ARBA" id="ARBA00005854"/>
    </source>
</evidence>
<dbReference type="PROSITE" id="PS00671">
    <property type="entry name" value="D_2_HYDROXYACID_DH_3"/>
    <property type="match status" value="1"/>
</dbReference>
<dbReference type="GO" id="GO:0016491">
    <property type="term" value="F:oxidoreductase activity"/>
    <property type="evidence" value="ECO:0007669"/>
    <property type="project" value="UniProtKB-KW"/>
</dbReference>
<dbReference type="SUPFAM" id="SSF52283">
    <property type="entry name" value="Formate/glycerate dehydrogenase catalytic domain-like"/>
    <property type="match status" value="1"/>
</dbReference>
<comment type="caution">
    <text evidence="6">The sequence shown here is derived from an EMBL/GenBank/DDBJ whole genome shotgun (WGS) entry which is preliminary data.</text>
</comment>
<evidence type="ECO:0000256" key="2">
    <source>
        <dbReference type="ARBA" id="ARBA00023002"/>
    </source>
</evidence>
<gene>
    <name evidence="6" type="ORF">ACFSJF_12840</name>
</gene>
<keyword evidence="2 3" id="KW-0560">Oxidoreductase</keyword>
<sequence length="321" mass="35867">MKKPRIYITRKIPGETMTELSSNFDIRMWNHEETPVPREVLLEEAKNANGIVCMLTDNIDHKLLESAPNLQIIANMAVGYDNIDVEVAKEKGVIVTNTPNVLTETTADLTFALLMATARRIVEASNYIRDDNWKDWSPYLLAGSDIHGKTIGIVGMGRIGQAVAKRAKGFGMKILYHNRNRKPDAEKELQASYSNFENLISKSDYVVSVVPLTSETKYLFNQKVFEQMKASAIFINVSRGQVVDEEALYRALLSKQIKGAGLDVFENEPIRSNHPFLALSNVVCLPHIGSASLETRTEMIQLCMDNIEGFFRGTGAKTPVN</sequence>
<protein>
    <submittedName>
        <fullName evidence="6">2-hydroxyacid dehydrogenase</fullName>
        <ecNumber evidence="6">1.1.1.-</ecNumber>
    </submittedName>
</protein>
<evidence type="ECO:0000259" key="4">
    <source>
        <dbReference type="Pfam" id="PF00389"/>
    </source>
</evidence>
<dbReference type="PANTHER" id="PTHR10996:SF283">
    <property type="entry name" value="GLYOXYLATE_HYDROXYPYRUVATE REDUCTASE B"/>
    <property type="match status" value="1"/>
</dbReference>
<dbReference type="Gene3D" id="3.40.50.720">
    <property type="entry name" value="NAD(P)-binding Rossmann-like Domain"/>
    <property type="match status" value="2"/>
</dbReference>
<dbReference type="EMBL" id="JBHUHQ010000016">
    <property type="protein sequence ID" value="MFD2045160.1"/>
    <property type="molecule type" value="Genomic_DNA"/>
</dbReference>
<dbReference type="PROSITE" id="PS00065">
    <property type="entry name" value="D_2_HYDROXYACID_DH_1"/>
    <property type="match status" value="1"/>
</dbReference>
<dbReference type="RefSeq" id="WP_377557778.1">
    <property type="nucleotide sequence ID" value="NZ_JBHUHQ010000016.1"/>
</dbReference>
<dbReference type="InterPro" id="IPR029753">
    <property type="entry name" value="D-isomer_DH_CS"/>
</dbReference>
<comment type="similarity">
    <text evidence="1 3">Belongs to the D-isomer specific 2-hydroxyacid dehydrogenase family.</text>
</comment>
<dbReference type="Pfam" id="PF02826">
    <property type="entry name" value="2-Hacid_dh_C"/>
    <property type="match status" value="1"/>
</dbReference>
<dbReference type="EC" id="1.1.1.-" evidence="6"/>